<proteinExistence type="predicted"/>
<dbReference type="Proteomes" id="UP001500974">
    <property type="component" value="Unassembled WGS sequence"/>
</dbReference>
<organism evidence="1 2">
    <name type="scientific">Arthrobacter parietis</name>
    <dbReference type="NCBI Taxonomy" id="271434"/>
    <lineage>
        <taxon>Bacteria</taxon>
        <taxon>Bacillati</taxon>
        <taxon>Actinomycetota</taxon>
        <taxon>Actinomycetes</taxon>
        <taxon>Micrococcales</taxon>
        <taxon>Micrococcaceae</taxon>
        <taxon>Arthrobacter</taxon>
    </lineage>
</organism>
<protein>
    <submittedName>
        <fullName evidence="1">Uncharacterized protein</fullName>
    </submittedName>
</protein>
<dbReference type="EMBL" id="BAAAON010000010">
    <property type="protein sequence ID" value="GAA2177891.1"/>
    <property type="molecule type" value="Genomic_DNA"/>
</dbReference>
<evidence type="ECO:0000313" key="2">
    <source>
        <dbReference type="Proteomes" id="UP001500974"/>
    </source>
</evidence>
<sequence>MEAAFFAAEEYALAGGEFLLARFRSAGVQVCFDAADEFGEEIGIEAGGAGGELGFDRVEHGWFGGELCAVQCAADHGGCFAGHHSG</sequence>
<comment type="caution">
    <text evidence="1">The sequence shown here is derived from an EMBL/GenBank/DDBJ whole genome shotgun (WGS) entry which is preliminary data.</text>
</comment>
<evidence type="ECO:0000313" key="1">
    <source>
        <dbReference type="EMBL" id="GAA2177891.1"/>
    </source>
</evidence>
<accession>A0ABN3B0G4</accession>
<gene>
    <name evidence="1" type="ORF">GCM10009784_30200</name>
</gene>
<keyword evidence="2" id="KW-1185">Reference proteome</keyword>
<name>A0ABN3B0G4_9MICC</name>
<reference evidence="1 2" key="1">
    <citation type="journal article" date="2019" name="Int. J. Syst. Evol. Microbiol.">
        <title>The Global Catalogue of Microorganisms (GCM) 10K type strain sequencing project: providing services to taxonomists for standard genome sequencing and annotation.</title>
        <authorList>
            <consortium name="The Broad Institute Genomics Platform"/>
            <consortium name="The Broad Institute Genome Sequencing Center for Infectious Disease"/>
            <person name="Wu L."/>
            <person name="Ma J."/>
        </authorList>
    </citation>
    <scope>NUCLEOTIDE SEQUENCE [LARGE SCALE GENOMIC DNA]</scope>
    <source>
        <strain evidence="1 2">JCM 14917</strain>
    </source>
</reference>